<keyword evidence="1" id="KW-0547">Nucleotide-binding</keyword>
<dbReference type="GO" id="GO:0005524">
    <property type="term" value="F:ATP binding"/>
    <property type="evidence" value="ECO:0007669"/>
    <property type="project" value="UniProtKB-UniRule"/>
</dbReference>
<evidence type="ECO:0000256" key="1">
    <source>
        <dbReference type="PROSITE-ProRule" id="PRU00409"/>
    </source>
</evidence>
<dbReference type="STRING" id="81408.B4119_0587"/>
<sequence>MTIIYYNQDRGAWFHQDRSRAYSFGCNGLLPFSDDTPSFSLPVKEKNGKIGPLVGIMVSESSIPALLNRKKRYIELIAHCLQEAGGIGVVCPVSAIGEHAIRGYVFVPALDRWVPVTAPLPDVFYNRIKSRREEKSTVFQQTVARFENLRIPFFNRTFFTKWEIYETLVKNERLRAHLPHTVPVQHIDDIRNMLKTYGSVYMKPNDGAKGKGIFRLTVSLLPNTILYEHINGKKTLASLDELAPLLAATRYIAQQAIDADTWNGQRYDLRVLVHYKHGRYIISGIGVRLAQTQQLTTHVLNGGTILPYSEVRERVDEKELHSLLDACGKEISDRFGFVGEFSADIGVGKDGTLYVYELNAKPMIFDEPDIQQNGAKQLISLFAELAGFAPS</sequence>
<protein>
    <recommendedName>
        <fullName evidence="2">ATP-grasp domain-containing protein</fullName>
    </recommendedName>
</protein>
<evidence type="ECO:0000313" key="4">
    <source>
        <dbReference type="Proteomes" id="UP000075455"/>
    </source>
</evidence>
<dbReference type="Proteomes" id="UP000075455">
    <property type="component" value="Unassembled WGS sequence"/>
</dbReference>
<evidence type="ECO:0000259" key="2">
    <source>
        <dbReference type="PROSITE" id="PS50975"/>
    </source>
</evidence>
<keyword evidence="1" id="KW-0067">ATP-binding</keyword>
<dbReference type="EMBL" id="LQYS01000123">
    <property type="protein sequence ID" value="KYD06802.1"/>
    <property type="molecule type" value="Genomic_DNA"/>
</dbReference>
<reference evidence="3 4" key="1">
    <citation type="submission" date="2016-01" db="EMBL/GenBank/DDBJ databases">
        <title>Draft Genome Sequences of Seven Thermophilic Sporeformers Isolated from Foods.</title>
        <authorList>
            <person name="Berendsen E.M."/>
            <person name="Wells-Bennik M.H."/>
            <person name="Krawcyk A.O."/>
            <person name="De Jong A."/>
            <person name="Holsappel S."/>
            <person name="Eijlander R.T."/>
            <person name="Kuipers O.P."/>
        </authorList>
    </citation>
    <scope>NUCLEOTIDE SEQUENCE [LARGE SCALE GENOMIC DNA]</scope>
    <source>
        <strain evidence="3 4">B4119</strain>
    </source>
</reference>
<dbReference type="InterPro" id="IPR026838">
    <property type="entry name" value="YheC/D"/>
</dbReference>
<dbReference type="AlphaFoldDB" id="A0A150L531"/>
<comment type="caution">
    <text evidence="3">The sequence shown here is derived from an EMBL/GenBank/DDBJ whole genome shotgun (WGS) entry which is preliminary data.</text>
</comment>
<dbReference type="Pfam" id="PF14398">
    <property type="entry name" value="ATPgrasp_YheCD"/>
    <property type="match status" value="1"/>
</dbReference>
<dbReference type="InterPro" id="IPR011761">
    <property type="entry name" value="ATP-grasp"/>
</dbReference>
<dbReference type="SUPFAM" id="SSF56059">
    <property type="entry name" value="Glutathione synthetase ATP-binding domain-like"/>
    <property type="match status" value="1"/>
</dbReference>
<evidence type="ECO:0000313" key="3">
    <source>
        <dbReference type="EMBL" id="KYD06802.1"/>
    </source>
</evidence>
<dbReference type="eggNOG" id="COG0189">
    <property type="taxonomic scope" value="Bacteria"/>
</dbReference>
<organism evidence="3 4">
    <name type="scientific">Saccharococcus caldoxylosilyticus</name>
    <dbReference type="NCBI Taxonomy" id="81408"/>
    <lineage>
        <taxon>Bacteria</taxon>
        <taxon>Bacillati</taxon>
        <taxon>Bacillota</taxon>
        <taxon>Bacilli</taxon>
        <taxon>Bacillales</taxon>
        <taxon>Anoxybacillaceae</taxon>
        <taxon>Saccharococcus</taxon>
    </lineage>
</organism>
<dbReference type="PATRIC" id="fig|81408.3.peg.1846"/>
<feature type="domain" description="ATP-grasp" evidence="2">
    <location>
        <begin position="171"/>
        <end position="387"/>
    </location>
</feature>
<dbReference type="RefSeq" id="WP_061580286.1">
    <property type="nucleotide sequence ID" value="NZ_CP040553.1"/>
</dbReference>
<proteinExistence type="predicted"/>
<dbReference type="GeneID" id="301192234"/>
<dbReference type="PROSITE" id="PS50975">
    <property type="entry name" value="ATP_GRASP"/>
    <property type="match status" value="1"/>
</dbReference>
<dbReference type="GO" id="GO:0046872">
    <property type="term" value="F:metal ion binding"/>
    <property type="evidence" value="ECO:0007669"/>
    <property type="project" value="InterPro"/>
</dbReference>
<gene>
    <name evidence="3" type="ORF">B4119_0587</name>
</gene>
<name>A0A150L531_9BACL</name>
<accession>A0A150L531</accession>